<evidence type="ECO:0000313" key="3">
    <source>
        <dbReference type="Proteomes" id="UP000242444"/>
    </source>
</evidence>
<dbReference type="Pfam" id="PF11575">
    <property type="entry name" value="FhuF_C"/>
    <property type="match status" value="1"/>
</dbReference>
<accession>A0A263D7R3</accession>
<gene>
    <name evidence="2" type="ORF">CFN78_07615</name>
</gene>
<keyword evidence="3" id="KW-1185">Reference proteome</keyword>
<dbReference type="AlphaFoldDB" id="A0A263D7R3"/>
<dbReference type="GO" id="GO:0051537">
    <property type="term" value="F:2 iron, 2 sulfur cluster binding"/>
    <property type="evidence" value="ECO:0007669"/>
    <property type="project" value="InterPro"/>
</dbReference>
<protein>
    <submittedName>
        <fullName evidence="2">Fe-S oxidoreductase</fullName>
    </submittedName>
</protein>
<reference evidence="2 3" key="1">
    <citation type="submission" date="2017-07" db="EMBL/GenBank/DDBJ databases">
        <title>Amycolatopsis antarcticus sp. nov., isolated from the surface of an Antarcticus brown macroalga.</title>
        <authorList>
            <person name="Wang J."/>
            <person name="Leiva S."/>
            <person name="Huang J."/>
            <person name="Huang Y."/>
        </authorList>
    </citation>
    <scope>NUCLEOTIDE SEQUENCE [LARGE SCALE GENOMIC DNA]</scope>
    <source>
        <strain evidence="2 3">AU-G6</strain>
    </source>
</reference>
<sequence>MPYHAGSQGAGTSPLPATALADRSWWREQLAVSRALHGTAPARVLGTIRWYSASSVLLAPVTESLAATGIALDPALRSTRLHELPDGRFPGASADRVLGTDPVAAGRAVGEALAEVVDALSPAIDAPPPALWAIATDSLANRLLWAGMATGAPEHAEALAGTLAEAAGERLPPPRYVDVGRSRVVRRASCCLVYEATDEDKCTSCPRQTPEDRDRRIRMLMG</sequence>
<feature type="domain" description="Ferric siderophore reductase C-terminal" evidence="1">
    <location>
        <begin position="187"/>
        <end position="207"/>
    </location>
</feature>
<dbReference type="InParanoid" id="A0A263D7R3"/>
<proteinExistence type="predicted"/>
<organism evidence="2 3">
    <name type="scientific">Amycolatopsis antarctica</name>
    <dbReference type="NCBI Taxonomy" id="1854586"/>
    <lineage>
        <taxon>Bacteria</taxon>
        <taxon>Bacillati</taxon>
        <taxon>Actinomycetota</taxon>
        <taxon>Actinomycetes</taxon>
        <taxon>Pseudonocardiales</taxon>
        <taxon>Pseudonocardiaceae</taxon>
        <taxon>Amycolatopsis</taxon>
    </lineage>
</organism>
<dbReference type="EMBL" id="NKYE01000003">
    <property type="protein sequence ID" value="OZM74219.1"/>
    <property type="molecule type" value="Genomic_DNA"/>
</dbReference>
<dbReference type="Proteomes" id="UP000242444">
    <property type="component" value="Unassembled WGS sequence"/>
</dbReference>
<evidence type="ECO:0000313" key="2">
    <source>
        <dbReference type="EMBL" id="OZM74219.1"/>
    </source>
</evidence>
<name>A0A263D7R3_9PSEU</name>
<dbReference type="InterPro" id="IPR024726">
    <property type="entry name" value="FhuF_C"/>
</dbReference>
<dbReference type="OrthoDB" id="3290158at2"/>
<evidence type="ECO:0000259" key="1">
    <source>
        <dbReference type="Pfam" id="PF11575"/>
    </source>
</evidence>
<comment type="caution">
    <text evidence="2">The sequence shown here is derived from an EMBL/GenBank/DDBJ whole genome shotgun (WGS) entry which is preliminary data.</text>
</comment>